<keyword evidence="2" id="KW-1185">Reference proteome</keyword>
<evidence type="ECO:0000313" key="1">
    <source>
        <dbReference type="EMBL" id="GFS63072.1"/>
    </source>
</evidence>
<accession>A0A8X6K3W7</accession>
<sequence length="94" mass="11164">MFSTIIALYRSYSKLSFGIFSFEQLTRKRIILLKLLLFIMNSCQRFSNKTRSWKGTFFETTLSAESLLQRHANAPKHERYQRPKDLTTEATFMM</sequence>
<name>A0A8X6K3W7_NEPPI</name>
<comment type="caution">
    <text evidence="1">The sequence shown here is derived from an EMBL/GenBank/DDBJ whole genome shotgun (WGS) entry which is preliminary data.</text>
</comment>
<gene>
    <name evidence="1" type="ORF">NPIL_145771</name>
</gene>
<organism evidence="1 2">
    <name type="scientific">Nephila pilipes</name>
    <name type="common">Giant wood spider</name>
    <name type="synonym">Nephila maculata</name>
    <dbReference type="NCBI Taxonomy" id="299642"/>
    <lineage>
        <taxon>Eukaryota</taxon>
        <taxon>Metazoa</taxon>
        <taxon>Ecdysozoa</taxon>
        <taxon>Arthropoda</taxon>
        <taxon>Chelicerata</taxon>
        <taxon>Arachnida</taxon>
        <taxon>Araneae</taxon>
        <taxon>Araneomorphae</taxon>
        <taxon>Entelegynae</taxon>
        <taxon>Araneoidea</taxon>
        <taxon>Nephilidae</taxon>
        <taxon>Nephila</taxon>
    </lineage>
</organism>
<evidence type="ECO:0000313" key="2">
    <source>
        <dbReference type="Proteomes" id="UP000887013"/>
    </source>
</evidence>
<protein>
    <submittedName>
        <fullName evidence="1">Uncharacterized protein</fullName>
    </submittedName>
</protein>
<proteinExistence type="predicted"/>
<dbReference type="AlphaFoldDB" id="A0A8X6K3W7"/>
<dbReference type="Proteomes" id="UP000887013">
    <property type="component" value="Unassembled WGS sequence"/>
</dbReference>
<dbReference type="EMBL" id="BMAW01047867">
    <property type="protein sequence ID" value="GFS63072.1"/>
    <property type="molecule type" value="Genomic_DNA"/>
</dbReference>
<reference evidence="1" key="1">
    <citation type="submission" date="2020-08" db="EMBL/GenBank/DDBJ databases">
        <title>Multicomponent nature underlies the extraordinary mechanical properties of spider dragline silk.</title>
        <authorList>
            <person name="Kono N."/>
            <person name="Nakamura H."/>
            <person name="Mori M."/>
            <person name="Yoshida Y."/>
            <person name="Ohtoshi R."/>
            <person name="Malay A.D."/>
            <person name="Moran D.A.P."/>
            <person name="Tomita M."/>
            <person name="Numata K."/>
            <person name="Arakawa K."/>
        </authorList>
    </citation>
    <scope>NUCLEOTIDE SEQUENCE</scope>
</reference>